<reference evidence="2" key="1">
    <citation type="journal article" date="2019" name="Int. J. Syst. Evol. Microbiol.">
        <title>The Global Catalogue of Microorganisms (GCM) 10K type strain sequencing project: providing services to taxonomists for standard genome sequencing and annotation.</title>
        <authorList>
            <consortium name="The Broad Institute Genomics Platform"/>
            <consortium name="The Broad Institute Genome Sequencing Center for Infectious Disease"/>
            <person name="Wu L."/>
            <person name="Ma J."/>
        </authorList>
    </citation>
    <scope>NUCLEOTIDE SEQUENCE [LARGE SCALE GENOMIC DNA]</scope>
    <source>
        <strain evidence="2">CGMCC 1.16855</strain>
    </source>
</reference>
<evidence type="ECO:0000313" key="2">
    <source>
        <dbReference type="Proteomes" id="UP001595420"/>
    </source>
</evidence>
<protein>
    <submittedName>
        <fullName evidence="1">Uncharacterized protein</fullName>
    </submittedName>
</protein>
<name>A0ABV7C0P3_9PROT</name>
<gene>
    <name evidence="1" type="ORF">ACFOD3_19580</name>
</gene>
<dbReference type="EMBL" id="JBHRSB010000006">
    <property type="protein sequence ID" value="MFC3002114.1"/>
    <property type="molecule type" value="Genomic_DNA"/>
</dbReference>
<dbReference type="Proteomes" id="UP001595420">
    <property type="component" value="Unassembled WGS sequence"/>
</dbReference>
<organism evidence="1 2">
    <name type="scientific">Falsiroseomonas tokyonensis</name>
    <dbReference type="NCBI Taxonomy" id="430521"/>
    <lineage>
        <taxon>Bacteria</taxon>
        <taxon>Pseudomonadati</taxon>
        <taxon>Pseudomonadota</taxon>
        <taxon>Alphaproteobacteria</taxon>
        <taxon>Acetobacterales</taxon>
        <taxon>Roseomonadaceae</taxon>
        <taxon>Falsiroseomonas</taxon>
    </lineage>
</organism>
<dbReference type="RefSeq" id="WP_216838200.1">
    <property type="nucleotide sequence ID" value="NZ_JAFNJS010000006.1"/>
</dbReference>
<sequence>MPSYGGTLGYRRFWSDTLRSTLSYAFARQDFPSGVGFAPGSSRALSLNREMQQAIANLGWSPFAARRTSRQPFGWLHLGPEYFFSRRDLEDGAQAVGAGGVGHGIANRLVAFGIARF</sequence>
<evidence type="ECO:0000313" key="1">
    <source>
        <dbReference type="EMBL" id="MFC3002114.1"/>
    </source>
</evidence>
<keyword evidence="2" id="KW-1185">Reference proteome</keyword>
<accession>A0ABV7C0P3</accession>
<proteinExistence type="predicted"/>
<comment type="caution">
    <text evidence="1">The sequence shown here is derived from an EMBL/GenBank/DDBJ whole genome shotgun (WGS) entry which is preliminary data.</text>
</comment>